<feature type="region of interest" description="Disordered" evidence="1">
    <location>
        <begin position="1"/>
        <end position="38"/>
    </location>
</feature>
<proteinExistence type="predicted"/>
<sequence length="148" mass="16137">MGIPRVLEALQSNDWTSLEADEDEGTEGGAGDDEDMDMDFVVDPEDFEGLRKAIWSSGKGTGEFEDEELELMRASISGSAAAGGKNAEKGEGGGGNEHMDMELGDEEVQKLERMMLKLQAVKDRSAGLPEEQRKRLAKQAVDEVMKEL</sequence>
<dbReference type="Proteomes" id="UP001174934">
    <property type="component" value="Unassembled WGS sequence"/>
</dbReference>
<evidence type="ECO:0000313" key="2">
    <source>
        <dbReference type="EMBL" id="KAK0635823.1"/>
    </source>
</evidence>
<feature type="compositionally biased region" description="Basic and acidic residues" evidence="1">
    <location>
        <begin position="86"/>
        <end position="100"/>
    </location>
</feature>
<dbReference type="AlphaFoldDB" id="A0AA39XKR1"/>
<evidence type="ECO:0000256" key="1">
    <source>
        <dbReference type="SAM" id="MobiDB-lite"/>
    </source>
</evidence>
<comment type="caution">
    <text evidence="2">The sequence shown here is derived from an EMBL/GenBank/DDBJ whole genome shotgun (WGS) entry which is preliminary data.</text>
</comment>
<dbReference type="Pfam" id="PF10199">
    <property type="entry name" value="Adaptin_binding"/>
    <property type="match status" value="1"/>
</dbReference>
<keyword evidence="3" id="KW-1185">Reference proteome</keyword>
<name>A0AA39XKR1_9PEZI</name>
<reference evidence="2" key="1">
    <citation type="submission" date="2023-06" db="EMBL/GenBank/DDBJ databases">
        <title>Genome-scale phylogeny and comparative genomics of the fungal order Sordariales.</title>
        <authorList>
            <consortium name="Lawrence Berkeley National Laboratory"/>
            <person name="Hensen N."/>
            <person name="Bonometti L."/>
            <person name="Westerberg I."/>
            <person name="Brannstrom I.O."/>
            <person name="Guillou S."/>
            <person name="Cros-Aarteil S."/>
            <person name="Calhoun S."/>
            <person name="Haridas S."/>
            <person name="Kuo A."/>
            <person name="Mondo S."/>
            <person name="Pangilinan J."/>
            <person name="Riley R."/>
            <person name="LaButti K."/>
            <person name="Andreopoulos B."/>
            <person name="Lipzen A."/>
            <person name="Chen C."/>
            <person name="Yanf M."/>
            <person name="Daum C."/>
            <person name="Ng V."/>
            <person name="Clum A."/>
            <person name="Steindorff A."/>
            <person name="Ohm R."/>
            <person name="Martin F."/>
            <person name="Silar P."/>
            <person name="Natvig D."/>
            <person name="Lalanne C."/>
            <person name="Gautier V."/>
            <person name="Ament-velasquez S.L."/>
            <person name="Kruys A."/>
            <person name="Hutchinson M.I."/>
            <person name="Powell A.J."/>
            <person name="Barry K."/>
            <person name="Miller A.N."/>
            <person name="Grigoriev I.V."/>
            <person name="Debuchy R."/>
            <person name="Gladieux P."/>
            <person name="Thoren M.H."/>
            <person name="Johannesson H."/>
        </authorList>
    </citation>
    <scope>NUCLEOTIDE SEQUENCE</scope>
    <source>
        <strain evidence="2">SMH3391-2</strain>
    </source>
</reference>
<gene>
    <name evidence="2" type="ORF">B0T17DRAFT_517368</name>
</gene>
<organism evidence="2 3">
    <name type="scientific">Bombardia bombarda</name>
    <dbReference type="NCBI Taxonomy" id="252184"/>
    <lineage>
        <taxon>Eukaryota</taxon>
        <taxon>Fungi</taxon>
        <taxon>Dikarya</taxon>
        <taxon>Ascomycota</taxon>
        <taxon>Pezizomycotina</taxon>
        <taxon>Sordariomycetes</taxon>
        <taxon>Sordariomycetidae</taxon>
        <taxon>Sordariales</taxon>
        <taxon>Lasiosphaeriaceae</taxon>
        <taxon>Bombardia</taxon>
    </lineage>
</organism>
<accession>A0AA39XKR1</accession>
<feature type="region of interest" description="Disordered" evidence="1">
    <location>
        <begin position="122"/>
        <end position="148"/>
    </location>
</feature>
<feature type="region of interest" description="Disordered" evidence="1">
    <location>
        <begin position="77"/>
        <end position="100"/>
    </location>
</feature>
<protein>
    <submittedName>
        <fullName evidence="2">Uncharacterized protein</fullName>
    </submittedName>
</protein>
<evidence type="ECO:0000313" key="3">
    <source>
        <dbReference type="Proteomes" id="UP001174934"/>
    </source>
</evidence>
<feature type="compositionally biased region" description="Acidic residues" evidence="1">
    <location>
        <begin position="19"/>
        <end position="38"/>
    </location>
</feature>
<dbReference type="EMBL" id="JAULSR010000001">
    <property type="protein sequence ID" value="KAK0635823.1"/>
    <property type="molecule type" value="Genomic_DNA"/>
</dbReference>